<sequence length="1131" mass="125314">MAAETKQIAQSQTDCSSHTTSHPEGGHLASTTTSHRSSSSLGENQYLPFQQTLLVIISLCLTICCVSLDETILATAIPRITDEFHSLEDVGCIHNVFDQVVFLLGIGIFEVGSLICGLARSSTMLIVGRSVAGLGSGSINAGAVLIINNTIPLRKLIVRSQGAEKLDTSGFTTNYLRNSSGIFVDTVVHDIDLTLSFLGENVRPKSLWATGLNTHHHYLAEVRDVDNAVGVVVFWDGKIAYYYHSRTTAHGYANYTEIIGTEGKISINLVPHSNRVQVSNASGLLQDAMPGWIDRYSEAFVTELEQFTDAILDGNELPLRLQSAYRGLEIALCLQESLRTGCKIDFDEDGRRKVSGCYQTCSGGMMNIQQIYNMLVGNLIPKGPTNPLFTIGKPGYWDNLGLPRHLRRHNMDEGGQLETGGLGGNDPGWPPVTPHANRRACDACRTRKVRCDRESPCSHCISAKVVCTYTPVQPPKKRTRILLTPQYERKIDLIDSRLEKAIRLLEKLQASELSDGSSWPLGNSQISTQTPLSVSTPASDSTQTKWAHGQAVEGDSSLAAHSAFANEFLQKVVATNSLQASSPELCDTLDELSSILTQGDVAGDELAYPHARPIQRANLPGYEMPPLKKAIALIPNALVDALAKQLVGSGWIYQFLPFQRFTDMCLDVYFNDNHSEANFITVNAGLYSLFWDYSFQVVPQEKDECITHAHLCRDNLETVLSNLPLHLSATSDTILALLFGAFYAIEFSKPSLSWTLSAKGSELCQTLGYHRLASVKNDKQEDFQYKQFLFWSIYFIDKSLSLRLGRPSTIPDWDITVPRPSTNDPHSEPVLAYFVLSIETARCQGNIYEMLYSPNSMTQPDQVKQSRVEALVSDLRNLEAKTWETNTKWFEEAKEQSGEDLINFFYISENVLRLSLLTLVHRAAPPLPGSVTTFNYSCIAAARATLEKHEECIALMHKSSTSYLATYMHWTLLFTPFIPFIVIFCHVIETQDEADLARLQAFVTSIQSASSISEPAAKLHRLFQVLCKIAMGYVKFRFSAAPLDGWQDSSKIDTYLDALGFSSASACIPGRQHHFIPQHDSSNREAETNDAGTSADATNDELRVMNPMMWMANSAELEEWLENNEVMTGSI</sequence>
<dbReference type="PANTHER" id="PTHR46910:SF5">
    <property type="entry name" value="ZN(II)2CYS6 TRANSCRIPTION FACTOR (EUROFUNG)"/>
    <property type="match status" value="1"/>
</dbReference>
<evidence type="ECO:0000259" key="9">
    <source>
        <dbReference type="PROSITE" id="PS50048"/>
    </source>
</evidence>
<evidence type="ECO:0000256" key="6">
    <source>
        <dbReference type="ARBA" id="ARBA00023242"/>
    </source>
</evidence>
<dbReference type="Pfam" id="PF04082">
    <property type="entry name" value="Fungal_trans"/>
    <property type="match status" value="1"/>
</dbReference>
<feature type="transmembrane region" description="Helical" evidence="8">
    <location>
        <begin position="53"/>
        <end position="80"/>
    </location>
</feature>
<keyword evidence="4" id="KW-0238">DNA-binding</keyword>
<dbReference type="InterPro" id="IPR036259">
    <property type="entry name" value="MFS_trans_sf"/>
</dbReference>
<comment type="similarity">
    <text evidence="1">Belongs to the Gfo/Idh/MocA family.</text>
</comment>
<dbReference type="GO" id="GO:0008270">
    <property type="term" value="F:zinc ion binding"/>
    <property type="evidence" value="ECO:0007669"/>
    <property type="project" value="InterPro"/>
</dbReference>
<dbReference type="SUPFAM" id="SSF57701">
    <property type="entry name" value="Zn2/Cys6 DNA-binding domain"/>
    <property type="match status" value="1"/>
</dbReference>
<dbReference type="AlphaFoldDB" id="A0A401L1C1"/>
<comment type="caution">
    <text evidence="10">The sequence shown here is derived from an EMBL/GenBank/DDBJ whole genome shotgun (WGS) entry which is preliminary data.</text>
</comment>
<feature type="region of interest" description="Disordered" evidence="7">
    <location>
        <begin position="1"/>
        <end position="37"/>
    </location>
</feature>
<dbReference type="SMART" id="SM00066">
    <property type="entry name" value="GAL4"/>
    <property type="match status" value="1"/>
</dbReference>
<reference evidence="10 11" key="1">
    <citation type="submission" date="2016-09" db="EMBL/GenBank/DDBJ databases">
        <title>Aspergillus awamori IFM 58123T.</title>
        <authorList>
            <person name="Kusuya Y."/>
            <person name="Shimizu M."/>
            <person name="Takahashi H."/>
            <person name="Yaguchi T."/>
        </authorList>
    </citation>
    <scope>NUCLEOTIDE SEQUENCE [LARGE SCALE GENOMIC DNA]</scope>
    <source>
        <strain evidence="10 11">IFM 58123</strain>
    </source>
</reference>
<evidence type="ECO:0000256" key="5">
    <source>
        <dbReference type="ARBA" id="ARBA00023163"/>
    </source>
</evidence>
<dbReference type="GO" id="GO:0000981">
    <property type="term" value="F:DNA-binding transcription factor activity, RNA polymerase II-specific"/>
    <property type="evidence" value="ECO:0007669"/>
    <property type="project" value="InterPro"/>
</dbReference>
<dbReference type="PROSITE" id="PS00463">
    <property type="entry name" value="ZN2_CY6_FUNGAL_1"/>
    <property type="match status" value="1"/>
</dbReference>
<dbReference type="Pfam" id="PF22725">
    <property type="entry name" value="GFO_IDH_MocA_C3"/>
    <property type="match status" value="1"/>
</dbReference>
<keyword evidence="8" id="KW-1133">Transmembrane helix</keyword>
<dbReference type="GO" id="GO:0003677">
    <property type="term" value="F:DNA binding"/>
    <property type="evidence" value="ECO:0007669"/>
    <property type="project" value="UniProtKB-KW"/>
</dbReference>
<proteinExistence type="inferred from homology"/>
<dbReference type="InterPro" id="IPR036864">
    <property type="entry name" value="Zn2-C6_fun-type_DNA-bd_sf"/>
</dbReference>
<dbReference type="PANTHER" id="PTHR46910">
    <property type="entry name" value="TRANSCRIPTION FACTOR PDR1"/>
    <property type="match status" value="1"/>
</dbReference>
<evidence type="ECO:0000256" key="3">
    <source>
        <dbReference type="ARBA" id="ARBA00023015"/>
    </source>
</evidence>
<evidence type="ECO:0000313" key="10">
    <source>
        <dbReference type="EMBL" id="GCB25294.1"/>
    </source>
</evidence>
<keyword evidence="5" id="KW-0804">Transcription</keyword>
<dbReference type="Gene3D" id="1.20.1250.20">
    <property type="entry name" value="MFS general substrate transporter like domains"/>
    <property type="match status" value="1"/>
</dbReference>
<dbReference type="SUPFAM" id="SSF55347">
    <property type="entry name" value="Glyceraldehyde-3-phosphate dehydrogenase-like, C-terminal domain"/>
    <property type="match status" value="1"/>
</dbReference>
<dbReference type="SMART" id="SM00906">
    <property type="entry name" value="Fungal_trans"/>
    <property type="match status" value="1"/>
</dbReference>
<dbReference type="EMBL" id="BDHI01000021">
    <property type="protein sequence ID" value="GCB25294.1"/>
    <property type="molecule type" value="Genomic_DNA"/>
</dbReference>
<evidence type="ECO:0000313" key="11">
    <source>
        <dbReference type="Proteomes" id="UP000286921"/>
    </source>
</evidence>
<dbReference type="Gene3D" id="3.30.360.10">
    <property type="entry name" value="Dihydrodipicolinate Reductase, domain 2"/>
    <property type="match status" value="1"/>
</dbReference>
<dbReference type="Gene3D" id="4.10.240.10">
    <property type="entry name" value="Zn(2)-C6 fungal-type DNA-binding domain"/>
    <property type="match status" value="1"/>
</dbReference>
<evidence type="ECO:0000256" key="4">
    <source>
        <dbReference type="ARBA" id="ARBA00023125"/>
    </source>
</evidence>
<organism evidence="10 11">
    <name type="scientific">Aspergillus awamori</name>
    <name type="common">Black koji mold</name>
    <dbReference type="NCBI Taxonomy" id="105351"/>
    <lineage>
        <taxon>Eukaryota</taxon>
        <taxon>Fungi</taxon>
        <taxon>Dikarya</taxon>
        <taxon>Ascomycota</taxon>
        <taxon>Pezizomycotina</taxon>
        <taxon>Eurotiomycetes</taxon>
        <taxon>Eurotiomycetidae</taxon>
        <taxon>Eurotiales</taxon>
        <taxon>Aspergillaceae</taxon>
        <taxon>Aspergillus</taxon>
    </lineage>
</organism>
<feature type="transmembrane region" description="Helical" evidence="8">
    <location>
        <begin position="967"/>
        <end position="988"/>
    </location>
</feature>
<keyword evidence="2" id="KW-0479">Metal-binding</keyword>
<evidence type="ECO:0000256" key="1">
    <source>
        <dbReference type="ARBA" id="ARBA00010928"/>
    </source>
</evidence>
<dbReference type="GO" id="GO:0006351">
    <property type="term" value="P:DNA-templated transcription"/>
    <property type="evidence" value="ECO:0007669"/>
    <property type="project" value="InterPro"/>
</dbReference>
<accession>A0A401L1C1</accession>
<evidence type="ECO:0000256" key="8">
    <source>
        <dbReference type="SAM" id="Phobius"/>
    </source>
</evidence>
<dbReference type="SUPFAM" id="SSF103473">
    <property type="entry name" value="MFS general substrate transporter"/>
    <property type="match status" value="1"/>
</dbReference>
<feature type="domain" description="Zn(2)-C6 fungal-type" evidence="9">
    <location>
        <begin position="440"/>
        <end position="469"/>
    </location>
</feature>
<keyword evidence="8" id="KW-0812">Transmembrane</keyword>
<feature type="region of interest" description="Disordered" evidence="7">
    <location>
        <begin position="514"/>
        <end position="550"/>
    </location>
</feature>
<keyword evidence="3" id="KW-0805">Transcription regulation</keyword>
<keyword evidence="8" id="KW-0472">Membrane</keyword>
<dbReference type="STRING" id="105351.A0A401L1C1"/>
<protein>
    <submittedName>
        <fullName evidence="10">Scyllo-inositol 2-dehydrogenase</fullName>
    </submittedName>
</protein>
<evidence type="ECO:0000256" key="2">
    <source>
        <dbReference type="ARBA" id="ARBA00022723"/>
    </source>
</evidence>
<name>A0A401L1C1_ASPAW</name>
<feature type="transmembrane region" description="Helical" evidence="8">
    <location>
        <begin position="100"/>
        <end position="119"/>
    </location>
</feature>
<feature type="region of interest" description="Disordered" evidence="7">
    <location>
        <begin position="1075"/>
        <end position="1097"/>
    </location>
</feature>
<dbReference type="CDD" id="cd00067">
    <property type="entry name" value="GAL4"/>
    <property type="match status" value="1"/>
</dbReference>
<dbReference type="Proteomes" id="UP000286921">
    <property type="component" value="Unassembled WGS sequence"/>
</dbReference>
<dbReference type="CDD" id="cd12148">
    <property type="entry name" value="fungal_TF_MHR"/>
    <property type="match status" value="1"/>
</dbReference>
<feature type="transmembrane region" description="Helical" evidence="8">
    <location>
        <begin position="131"/>
        <end position="151"/>
    </location>
</feature>
<dbReference type="InterPro" id="IPR007219">
    <property type="entry name" value="XnlR_reg_dom"/>
</dbReference>
<dbReference type="PROSITE" id="PS50048">
    <property type="entry name" value="ZN2_CY6_FUNGAL_2"/>
    <property type="match status" value="1"/>
</dbReference>
<feature type="compositionally biased region" description="Polar residues" evidence="7">
    <location>
        <begin position="7"/>
        <end position="22"/>
    </location>
</feature>
<dbReference type="InterPro" id="IPR050987">
    <property type="entry name" value="AtrR-like"/>
</dbReference>
<dbReference type="Pfam" id="PF00172">
    <property type="entry name" value="Zn_clus"/>
    <property type="match status" value="1"/>
</dbReference>
<evidence type="ECO:0000256" key="7">
    <source>
        <dbReference type="SAM" id="MobiDB-lite"/>
    </source>
</evidence>
<keyword evidence="6" id="KW-0539">Nucleus</keyword>
<keyword evidence="11" id="KW-1185">Reference proteome</keyword>
<gene>
    <name evidence="10" type="ORF">AAWM_08179</name>
</gene>
<feature type="compositionally biased region" description="Polar residues" evidence="7">
    <location>
        <begin position="514"/>
        <end position="545"/>
    </location>
</feature>
<dbReference type="InterPro" id="IPR001138">
    <property type="entry name" value="Zn2Cys6_DnaBD"/>
</dbReference>
<dbReference type="InterPro" id="IPR055170">
    <property type="entry name" value="GFO_IDH_MocA-like_dom"/>
</dbReference>